<evidence type="ECO:0000256" key="1">
    <source>
        <dbReference type="SAM" id="MobiDB-lite"/>
    </source>
</evidence>
<feature type="compositionally biased region" description="Polar residues" evidence="1">
    <location>
        <begin position="15"/>
        <end position="26"/>
    </location>
</feature>
<keyword evidence="3" id="KW-1185">Reference proteome</keyword>
<comment type="caution">
    <text evidence="2">The sequence shown here is derived from an EMBL/GenBank/DDBJ whole genome shotgun (WGS) entry which is preliminary data.</text>
</comment>
<dbReference type="Proteomes" id="UP000094819">
    <property type="component" value="Unassembled WGS sequence"/>
</dbReference>
<name>A0A1E3IHM0_9TREE</name>
<evidence type="ECO:0000313" key="2">
    <source>
        <dbReference type="EMBL" id="ODN88097.1"/>
    </source>
</evidence>
<dbReference type="RefSeq" id="XP_019029165.1">
    <property type="nucleotide sequence ID" value="XM_019178888.1"/>
</dbReference>
<feature type="region of interest" description="Disordered" evidence="1">
    <location>
        <begin position="1"/>
        <end position="100"/>
    </location>
</feature>
<dbReference type="EMBL" id="AWGH01000026">
    <property type="protein sequence ID" value="ODN88097.1"/>
    <property type="molecule type" value="Genomic_DNA"/>
</dbReference>
<feature type="compositionally biased region" description="Basic and acidic residues" evidence="1">
    <location>
        <begin position="64"/>
        <end position="86"/>
    </location>
</feature>
<proteinExistence type="predicted"/>
<gene>
    <name evidence="2" type="ORF">L198_06859</name>
</gene>
<sequence length="100" mass="11178">MNMTQQEDPEAPQDVRQSQMSKTSTVEGDFGGDVGSMMSYPLASSSEEDPEPQPYEEDSLAPLVDKREEDASYKARWGARTEDGTNHKGLLFSSAHRYEM</sequence>
<protein>
    <submittedName>
        <fullName evidence="2">Uncharacterized protein</fullName>
    </submittedName>
</protein>
<reference evidence="2 3" key="1">
    <citation type="submission" date="2016-06" db="EMBL/GenBank/DDBJ databases">
        <title>Evolution of pathogenesis and genome organization in the Tremellales.</title>
        <authorList>
            <person name="Cuomo C."/>
            <person name="Litvintseva A."/>
            <person name="Heitman J."/>
            <person name="Chen Y."/>
            <person name="Sun S."/>
            <person name="Springer D."/>
            <person name="Dromer F."/>
            <person name="Young S."/>
            <person name="Zeng Q."/>
            <person name="Chapman S."/>
            <person name="Gujja S."/>
            <person name="Saif S."/>
            <person name="Birren B."/>
        </authorList>
    </citation>
    <scope>NUCLEOTIDE SEQUENCE [LARGE SCALE GENOMIC DNA]</scope>
    <source>
        <strain evidence="2 3">CBS 7118</strain>
    </source>
</reference>
<dbReference type="OrthoDB" id="10379958at2759"/>
<feature type="compositionally biased region" description="Acidic residues" evidence="1">
    <location>
        <begin position="46"/>
        <end position="59"/>
    </location>
</feature>
<dbReference type="AlphaFoldDB" id="A0A1E3IHM0"/>
<dbReference type="GeneID" id="30196070"/>
<accession>A0A1E3IHM0</accession>
<organism evidence="2 3">
    <name type="scientific">Cryptococcus wingfieldii CBS 7118</name>
    <dbReference type="NCBI Taxonomy" id="1295528"/>
    <lineage>
        <taxon>Eukaryota</taxon>
        <taxon>Fungi</taxon>
        <taxon>Dikarya</taxon>
        <taxon>Basidiomycota</taxon>
        <taxon>Agaricomycotina</taxon>
        <taxon>Tremellomycetes</taxon>
        <taxon>Tremellales</taxon>
        <taxon>Cryptococcaceae</taxon>
        <taxon>Cryptococcus</taxon>
    </lineage>
</organism>
<evidence type="ECO:0000313" key="3">
    <source>
        <dbReference type="Proteomes" id="UP000094819"/>
    </source>
</evidence>